<dbReference type="EMBL" id="LRDB01000014">
    <property type="protein sequence ID" value="KYG77171.1"/>
    <property type="molecule type" value="Genomic_DNA"/>
</dbReference>
<name>A0A150XEP4_9BACT</name>
<proteinExistence type="predicted"/>
<organism evidence="1 2">
    <name type="scientific">Roseivirga echinicomitans</name>
    <dbReference type="NCBI Taxonomy" id="296218"/>
    <lineage>
        <taxon>Bacteria</taxon>
        <taxon>Pseudomonadati</taxon>
        <taxon>Bacteroidota</taxon>
        <taxon>Cytophagia</taxon>
        <taxon>Cytophagales</taxon>
        <taxon>Roseivirgaceae</taxon>
        <taxon>Roseivirga</taxon>
    </lineage>
</organism>
<dbReference type="AlphaFoldDB" id="A0A150XEP4"/>
<gene>
    <name evidence="1" type="ORF">AWN68_18230</name>
</gene>
<evidence type="ECO:0000313" key="1">
    <source>
        <dbReference type="EMBL" id="KYG77171.1"/>
    </source>
</evidence>
<keyword evidence="2" id="KW-1185">Reference proteome</keyword>
<reference evidence="1 2" key="1">
    <citation type="submission" date="2016-01" db="EMBL/GenBank/DDBJ databases">
        <title>Genome sequencing of Roseivirga echinicomitans KMM 6058.</title>
        <authorList>
            <person name="Selvaratnam C."/>
            <person name="Thevarajoo S."/>
            <person name="Goh K.M."/>
            <person name="Ee R."/>
            <person name="Chan K.-G."/>
            <person name="Chong C.S."/>
        </authorList>
    </citation>
    <scope>NUCLEOTIDE SEQUENCE [LARGE SCALE GENOMIC DNA]</scope>
    <source>
        <strain evidence="1 2">KMM 6058</strain>
    </source>
</reference>
<dbReference type="STRING" id="296218.AWN68_18230"/>
<dbReference type="Proteomes" id="UP000075615">
    <property type="component" value="Unassembled WGS sequence"/>
</dbReference>
<evidence type="ECO:0000313" key="2">
    <source>
        <dbReference type="Proteomes" id="UP000075615"/>
    </source>
</evidence>
<accession>A0A150XEP4</accession>
<sequence>MAFDFIVMRPDTDLGLFQLMRKKPIQYMNRLFKPSESILSPGFPKYWTYNVPKEERGFYQKVDLLHGKHVLKNSLWKYYHGNNACTFSIEECYEAFENLSIDLGQNALNFEIDHVEVGVYFHEDFDLIPRLKAAYKNSLFDAMKKSKSREIYGWHLQLTQFEIKIYDVAKKNILAKDVSYVRPGSYRFEIKYFDRNFLRKHGVKKGADLFDMESPIYSHWRQVTGGINFRLFPQLSPDMKTSDIKNIMLYYSDAYSEFNRVLKQKGGGKTDLARVNESVKKSRALLNPKINLNELLLKELNLNLLLSEKKGT</sequence>
<protein>
    <submittedName>
        <fullName evidence="1">Uncharacterized protein</fullName>
    </submittedName>
</protein>
<comment type="caution">
    <text evidence="1">The sequence shown here is derived from an EMBL/GenBank/DDBJ whole genome shotgun (WGS) entry which is preliminary data.</text>
</comment>